<reference evidence="7" key="1">
    <citation type="submission" date="2015-06" db="EMBL/GenBank/DDBJ databases">
        <authorList>
            <person name="Parisi A."/>
            <person name="Chiara M."/>
            <person name="Florio D."/>
            <person name="Miccolupo A."/>
            <person name="Manzari C."/>
            <person name="Mion D."/>
            <person name="Caruso M."/>
            <person name="D'erchia A.M."/>
            <person name="Zanoni R."/>
        </authorList>
    </citation>
    <scope>NUCLEOTIDE SEQUENCE [LARGE SCALE GENOMIC DNA]</scope>
    <source>
        <strain evidence="7">73/13</strain>
    </source>
</reference>
<dbReference type="RefSeq" id="WP_099460891.1">
    <property type="nucleotide sequence ID" value="NZ_LDWY01000010.1"/>
</dbReference>
<comment type="caution">
    <text evidence="6">The sequence shown here is derived from an EMBL/GenBank/DDBJ whole genome shotgun (WGS) entry which is preliminary data.</text>
</comment>
<gene>
    <name evidence="6" type="ORF">AA994_00880</name>
    <name evidence="5" type="ORF">CVU5213_05535</name>
</gene>
<protein>
    <submittedName>
        <fullName evidence="5">ATP-binding protein</fullName>
    </submittedName>
    <submittedName>
        <fullName evidence="6">ATPase AAA</fullName>
    </submittedName>
</protein>
<keyword evidence="3 5" id="KW-0067">ATP-binding</keyword>
<dbReference type="GO" id="GO:0005524">
    <property type="term" value="F:ATP binding"/>
    <property type="evidence" value="ECO:0007669"/>
    <property type="project" value="UniProtKB-KW"/>
</dbReference>
<dbReference type="InterPro" id="IPR003959">
    <property type="entry name" value="ATPase_AAA_core"/>
</dbReference>
<dbReference type="SMART" id="SM00382">
    <property type="entry name" value="AAA"/>
    <property type="match status" value="1"/>
</dbReference>
<reference evidence="6" key="2">
    <citation type="submission" date="2015-06" db="EMBL/GenBank/DDBJ databases">
        <authorList>
            <person name="Hoefler B.C."/>
            <person name="Straight P.D."/>
        </authorList>
    </citation>
    <scope>NUCLEOTIDE SEQUENCE [LARGE SCALE GENOMIC DNA]</scope>
    <source>
        <strain evidence="6">73/13</strain>
    </source>
</reference>
<proteinExistence type="inferred from homology"/>
<dbReference type="GO" id="GO:0016887">
    <property type="term" value="F:ATP hydrolysis activity"/>
    <property type="evidence" value="ECO:0007669"/>
    <property type="project" value="InterPro"/>
</dbReference>
<dbReference type="OrthoDB" id="9802352at2"/>
<name>A0A2G4R6L9_9BACT</name>
<evidence type="ECO:0000259" key="4">
    <source>
        <dbReference type="SMART" id="SM00382"/>
    </source>
</evidence>
<keyword evidence="8" id="KW-1185">Reference proteome</keyword>
<dbReference type="InterPro" id="IPR050221">
    <property type="entry name" value="26S_Proteasome_ATPase"/>
</dbReference>
<dbReference type="AlphaFoldDB" id="A0A2G4R6L9"/>
<dbReference type="Gene3D" id="3.40.50.300">
    <property type="entry name" value="P-loop containing nucleotide triphosphate hydrolases"/>
    <property type="match status" value="1"/>
</dbReference>
<dbReference type="SUPFAM" id="SSF52540">
    <property type="entry name" value="P-loop containing nucleoside triphosphate hydrolases"/>
    <property type="match status" value="1"/>
</dbReference>
<dbReference type="Proteomes" id="UP000811399">
    <property type="component" value="Unassembled WGS sequence"/>
</dbReference>
<dbReference type="InterPro" id="IPR003593">
    <property type="entry name" value="AAA+_ATPase"/>
</dbReference>
<dbReference type="EMBL" id="LDWY01000010">
    <property type="protein sequence ID" value="PHY92199.1"/>
    <property type="molecule type" value="Genomic_DNA"/>
</dbReference>
<reference evidence="5 8" key="4">
    <citation type="journal article" date="2021" name="Syst. Appl. Microbiol.">
        <title>nCampylobacter vulpis sp. nov. isolated from wild red foxes.</title>
        <authorList>
            <person name="Parisi A."/>
            <person name="Chiara M."/>
            <person name="Caffara M."/>
            <person name="Mion D."/>
            <person name="Miller W.G."/>
            <person name="Caruso M."/>
            <person name="Manzari C."/>
            <person name="Florio D."/>
            <person name="Capozzi L."/>
            <person name="D'Erchia A.M."/>
            <person name="Manzulli V."/>
            <person name="Zanoni R.G."/>
        </authorList>
    </citation>
    <scope>NUCLEOTIDE SEQUENCE [LARGE SCALE GENOMIC DNA]</scope>
    <source>
        <strain evidence="5 8">52/13</strain>
    </source>
</reference>
<organism evidence="6 7">
    <name type="scientific">Campylobacter vulpis</name>
    <dbReference type="NCBI Taxonomy" id="1655500"/>
    <lineage>
        <taxon>Bacteria</taxon>
        <taxon>Pseudomonadati</taxon>
        <taxon>Campylobacterota</taxon>
        <taxon>Epsilonproteobacteria</taxon>
        <taxon>Campylobacterales</taxon>
        <taxon>Campylobacteraceae</taxon>
        <taxon>Campylobacter</taxon>
    </lineage>
</organism>
<evidence type="ECO:0000313" key="5">
    <source>
        <dbReference type="EMBL" id="MBS4241182.1"/>
    </source>
</evidence>
<evidence type="ECO:0000313" key="6">
    <source>
        <dbReference type="EMBL" id="PHY92199.1"/>
    </source>
</evidence>
<dbReference type="InterPro" id="IPR027417">
    <property type="entry name" value="P-loop_NTPase"/>
</dbReference>
<keyword evidence="2" id="KW-0547">Nucleotide-binding</keyword>
<dbReference type="Pfam" id="PF00004">
    <property type="entry name" value="AAA"/>
    <property type="match status" value="1"/>
</dbReference>
<evidence type="ECO:0000313" key="7">
    <source>
        <dbReference type="Proteomes" id="UP000237472"/>
    </source>
</evidence>
<evidence type="ECO:0000256" key="3">
    <source>
        <dbReference type="ARBA" id="ARBA00022840"/>
    </source>
</evidence>
<evidence type="ECO:0000313" key="8">
    <source>
        <dbReference type="Proteomes" id="UP000811399"/>
    </source>
</evidence>
<evidence type="ECO:0000256" key="2">
    <source>
        <dbReference type="ARBA" id="ARBA00022741"/>
    </source>
</evidence>
<dbReference type="CDD" id="cd19481">
    <property type="entry name" value="RecA-like_protease"/>
    <property type="match status" value="1"/>
</dbReference>
<reference evidence="5" key="3">
    <citation type="submission" date="2019-07" db="EMBL/GenBank/DDBJ databases">
        <authorList>
            <person name="Miller W.G."/>
        </authorList>
    </citation>
    <scope>NUCLEOTIDE SEQUENCE</scope>
    <source>
        <strain evidence="5">52/13</strain>
    </source>
</reference>
<feature type="domain" description="AAA+ ATPase" evidence="4">
    <location>
        <begin position="352"/>
        <end position="490"/>
    </location>
</feature>
<dbReference type="Proteomes" id="UP000237472">
    <property type="component" value="Unassembled WGS sequence"/>
</dbReference>
<dbReference type="EMBL" id="VJYU01000015">
    <property type="protein sequence ID" value="MBS4241182.1"/>
    <property type="molecule type" value="Genomic_DNA"/>
</dbReference>
<comment type="similarity">
    <text evidence="1">Belongs to the AAA ATPase family.</text>
</comment>
<sequence>MLELKEFLNEPKIEKTKLYQRLQCSKNEALILKELCKSYVCASASVSAFSLLAGLFGEKDYAYLDYLEDLKGLIKRGFVTSGLGFFKNIDSNKLSNSKLVLLQSELSLSQYFLDFLDSKSLFKVPKSKAYGAYLEYLKDEFLRIELYERLSFARRSEYYAVLKSHIKEFEKYIKECLKLSKFHNVLNAIFKEYALNAKEQILFLALLKEEYALSHENSSTREQNALLNLISENELELRQNKKLLEDDSKLLSSFLVEYDEYLNAFGELSKSFFISDEILERVINSPTKQSQIKLESLVKEQEIFELIEPNIDINDIIIPENTKELLSNILKQKDKKVLERLSLWGIKTSKNIEAKIIFYGPPGTGKTMSAFGVAKAMKKAVLSFDCSKILSKWVGESEQNVRKIFDTYKKIANSCKQSPILLLNEADQFLSTRIEGGSGSDKMHNQMQNIFLEQIERFSGVLIATTNFLESLDSAFSRRFDLKIEFKKPDFKDRLKMWEKFLPQNADFEEAFELETLAKYELSGAQILMVVKNTALKTAISKDGIFTMRAFLESIQKELEGSFDKHKIVGF</sequence>
<dbReference type="PANTHER" id="PTHR23073">
    <property type="entry name" value="26S PROTEASOME REGULATORY SUBUNIT"/>
    <property type="match status" value="1"/>
</dbReference>
<evidence type="ECO:0000256" key="1">
    <source>
        <dbReference type="ARBA" id="ARBA00006914"/>
    </source>
</evidence>
<accession>A0A2G4R6L9</accession>